<evidence type="ECO:0000313" key="1">
    <source>
        <dbReference type="EMBL" id="PZN79085.1"/>
    </source>
</evidence>
<name>A0A2W4R4A9_9GAMM</name>
<reference evidence="1 2" key="1">
    <citation type="journal article" date="2018" name="Aquat. Microb. Ecol.">
        <title>Gammaproteobacterial methanotrophs dominate.</title>
        <authorList>
            <person name="Rissanen A.J."/>
            <person name="Saarenheimo J."/>
            <person name="Tiirola M."/>
            <person name="Peura S."/>
            <person name="Aalto S.L."/>
            <person name="Karvinen A."/>
            <person name="Nykanen H."/>
        </authorList>
    </citation>
    <scope>NUCLEOTIDE SEQUENCE [LARGE SCALE GENOMIC DNA]</scope>
    <source>
        <strain evidence="1">AMbin10</strain>
    </source>
</reference>
<dbReference type="AlphaFoldDB" id="A0A2W4R4A9"/>
<dbReference type="Proteomes" id="UP000249396">
    <property type="component" value="Unassembled WGS sequence"/>
</dbReference>
<dbReference type="GO" id="GO:0016740">
    <property type="term" value="F:transferase activity"/>
    <property type="evidence" value="ECO:0007669"/>
    <property type="project" value="UniProtKB-KW"/>
</dbReference>
<dbReference type="EMBL" id="QJPH01000306">
    <property type="protein sequence ID" value="PZN79085.1"/>
    <property type="molecule type" value="Genomic_DNA"/>
</dbReference>
<comment type="caution">
    <text evidence="1">The sequence shown here is derived from an EMBL/GenBank/DDBJ whole genome shotgun (WGS) entry which is preliminary data.</text>
</comment>
<gene>
    <name evidence="1" type="ORF">DM484_11880</name>
</gene>
<proteinExistence type="predicted"/>
<sequence>MFLKQKSEGHLVEVLSLNDLFCPTHANVVGRLSYGEELGDADNFPKANLAFPSGEELPRCWVDAHYRDQELRK</sequence>
<protein>
    <submittedName>
        <fullName evidence="1">Acetyltransferase</fullName>
    </submittedName>
</protein>
<accession>A0A2W4R4A9</accession>
<evidence type="ECO:0000313" key="2">
    <source>
        <dbReference type="Proteomes" id="UP000249396"/>
    </source>
</evidence>
<organism evidence="1 2">
    <name type="scientific">Candidatus Methylumidiphilus alinenensis</name>
    <dbReference type="NCBI Taxonomy" id="2202197"/>
    <lineage>
        <taxon>Bacteria</taxon>
        <taxon>Pseudomonadati</taxon>
        <taxon>Pseudomonadota</taxon>
        <taxon>Gammaproteobacteria</taxon>
        <taxon>Methylococcales</taxon>
        <taxon>Candidatus Methylumidiphilus</taxon>
    </lineage>
</organism>
<keyword evidence="1" id="KW-0808">Transferase</keyword>